<comment type="caution">
    <text evidence="8">The sequence shown here is derived from an EMBL/GenBank/DDBJ whole genome shotgun (WGS) entry which is preliminary data.</text>
</comment>
<feature type="domain" description="DUF2179" evidence="7">
    <location>
        <begin position="217"/>
        <end position="271"/>
    </location>
</feature>
<name>A0ABS4GTB0_9BACL</name>
<gene>
    <name evidence="8" type="ORF">J2Z37_003370</name>
</gene>
<dbReference type="Pfam" id="PF10035">
    <property type="entry name" value="DUF2179"/>
    <property type="match status" value="1"/>
</dbReference>
<keyword evidence="9" id="KW-1185">Reference proteome</keyword>
<organism evidence="8 9">
    <name type="scientific">Ammoniphilus resinae</name>
    <dbReference type="NCBI Taxonomy" id="861532"/>
    <lineage>
        <taxon>Bacteria</taxon>
        <taxon>Bacillati</taxon>
        <taxon>Bacillota</taxon>
        <taxon>Bacilli</taxon>
        <taxon>Bacillales</taxon>
        <taxon>Paenibacillaceae</taxon>
        <taxon>Aneurinibacillus group</taxon>
        <taxon>Ammoniphilus</taxon>
    </lineage>
</organism>
<proteinExistence type="predicted"/>
<dbReference type="RefSeq" id="WP_209811362.1">
    <property type="nucleotide sequence ID" value="NZ_JAGGKT010000010.1"/>
</dbReference>
<evidence type="ECO:0000256" key="1">
    <source>
        <dbReference type="ARBA" id="ARBA00004651"/>
    </source>
</evidence>
<dbReference type="PANTHER" id="PTHR33545:SF9">
    <property type="entry name" value="UPF0750 MEMBRANE PROTEIN YITE"/>
    <property type="match status" value="1"/>
</dbReference>
<evidence type="ECO:0000256" key="6">
    <source>
        <dbReference type="SAM" id="Phobius"/>
    </source>
</evidence>
<dbReference type="Gene3D" id="3.30.70.120">
    <property type="match status" value="1"/>
</dbReference>
<comment type="subcellular location">
    <subcellularLocation>
        <location evidence="1">Cell membrane</location>
        <topology evidence="1">Multi-pass membrane protein</topology>
    </subcellularLocation>
</comment>
<evidence type="ECO:0000259" key="7">
    <source>
        <dbReference type="Pfam" id="PF10035"/>
    </source>
</evidence>
<dbReference type="CDD" id="cd16380">
    <property type="entry name" value="YitT_C"/>
    <property type="match status" value="1"/>
</dbReference>
<dbReference type="EMBL" id="JAGGKT010000010">
    <property type="protein sequence ID" value="MBP1933357.1"/>
    <property type="molecule type" value="Genomic_DNA"/>
</dbReference>
<evidence type="ECO:0000256" key="4">
    <source>
        <dbReference type="ARBA" id="ARBA00022989"/>
    </source>
</evidence>
<accession>A0ABS4GTB0</accession>
<dbReference type="Proteomes" id="UP001519343">
    <property type="component" value="Unassembled WGS sequence"/>
</dbReference>
<keyword evidence="3 6" id="KW-0812">Transmembrane</keyword>
<dbReference type="InterPro" id="IPR003740">
    <property type="entry name" value="YitT"/>
</dbReference>
<feature type="transmembrane region" description="Helical" evidence="6">
    <location>
        <begin position="7"/>
        <end position="25"/>
    </location>
</feature>
<dbReference type="PIRSF" id="PIRSF006483">
    <property type="entry name" value="Membrane_protein_YitT"/>
    <property type="match status" value="1"/>
</dbReference>
<feature type="transmembrane region" description="Helical" evidence="6">
    <location>
        <begin position="45"/>
        <end position="70"/>
    </location>
</feature>
<keyword evidence="4 6" id="KW-1133">Transmembrane helix</keyword>
<dbReference type="Pfam" id="PF02588">
    <property type="entry name" value="YitT_membrane"/>
    <property type="match status" value="1"/>
</dbReference>
<evidence type="ECO:0000256" key="3">
    <source>
        <dbReference type="ARBA" id="ARBA00022692"/>
    </source>
</evidence>
<dbReference type="InterPro" id="IPR015867">
    <property type="entry name" value="N-reg_PII/ATP_PRibTrfase_C"/>
</dbReference>
<evidence type="ECO:0000313" key="9">
    <source>
        <dbReference type="Proteomes" id="UP001519343"/>
    </source>
</evidence>
<dbReference type="InterPro" id="IPR019264">
    <property type="entry name" value="DUF2179"/>
</dbReference>
<evidence type="ECO:0000256" key="5">
    <source>
        <dbReference type="ARBA" id="ARBA00023136"/>
    </source>
</evidence>
<keyword evidence="5 6" id="KW-0472">Membrane</keyword>
<reference evidence="8 9" key="1">
    <citation type="submission" date="2021-03" db="EMBL/GenBank/DDBJ databases">
        <title>Genomic Encyclopedia of Type Strains, Phase IV (KMG-IV): sequencing the most valuable type-strain genomes for metagenomic binning, comparative biology and taxonomic classification.</title>
        <authorList>
            <person name="Goeker M."/>
        </authorList>
    </citation>
    <scope>NUCLEOTIDE SEQUENCE [LARGE SCALE GENOMIC DNA]</scope>
    <source>
        <strain evidence="8 9">DSM 24738</strain>
    </source>
</reference>
<protein>
    <submittedName>
        <fullName evidence="8">Uncharacterized membrane-anchored protein YitT (DUF2179 family)</fullName>
    </submittedName>
</protein>
<feature type="transmembrane region" description="Helical" evidence="6">
    <location>
        <begin position="141"/>
        <end position="162"/>
    </location>
</feature>
<sequence length="282" mass="29875">MDQVKQYGSILVGTLIIALAFNVLQSPNEIASGGLTGASLVLSSVFHVSSAIVLWGCTLLLLIICGYFLGLGTLFKSVFGSLLIPFFVDVTRGLAPLTHDPLLAAIYSGLGVGLGLVLVFRAGGNIGGFTLITQILHKKRAVKHSTSILFLDATVMIAGGLVFSPEKALYALLGAFVTRMTMEFIQGKSQGSKVAYIITSGEFEKQISQTILHELDRGLTRISGAGGYTNHERVIMVTVLSPTKVNPLKALVQAIDPLAFIILCEATEVVGEGFSRSFASAV</sequence>
<evidence type="ECO:0000313" key="8">
    <source>
        <dbReference type="EMBL" id="MBP1933357.1"/>
    </source>
</evidence>
<keyword evidence="2" id="KW-1003">Cell membrane</keyword>
<dbReference type="InterPro" id="IPR051461">
    <property type="entry name" value="UPF0750_membrane"/>
</dbReference>
<evidence type="ECO:0000256" key="2">
    <source>
        <dbReference type="ARBA" id="ARBA00022475"/>
    </source>
</evidence>
<feature type="transmembrane region" description="Helical" evidence="6">
    <location>
        <begin position="101"/>
        <end position="120"/>
    </location>
</feature>
<dbReference type="PANTHER" id="PTHR33545">
    <property type="entry name" value="UPF0750 MEMBRANE PROTEIN YITT-RELATED"/>
    <property type="match status" value="1"/>
</dbReference>